<keyword evidence="3" id="KW-0804">Transcription</keyword>
<dbReference type="InterPro" id="IPR011006">
    <property type="entry name" value="CheY-like_superfamily"/>
</dbReference>
<evidence type="ECO:0000313" key="7">
    <source>
        <dbReference type="EMBL" id="MFD1736986.1"/>
    </source>
</evidence>
<sequence>MNVLLVDDEPIVLEQLTFFIKPICPLWKLFPTIDSSQALHLCKKEQFHLAFLDIEMPGKSGLELAAELKGMFTGIQIVMITAHQEFDYAKRAIQIGVDEFLTKPIIESELKEVIQKYAKQIDYLDVSKIVSDALKVVHDKYQEKLNLSAVANEIHVNPSYLSRKFSEEVGLSFSDYLIDYRVEVAKNLLVAEKASISEISERVGFNSLHYFSSIFKRKVGITPKMYREKRT</sequence>
<dbReference type="CDD" id="cd17536">
    <property type="entry name" value="REC_YesN-like"/>
    <property type="match status" value="1"/>
</dbReference>
<dbReference type="PROSITE" id="PS00041">
    <property type="entry name" value="HTH_ARAC_FAMILY_1"/>
    <property type="match status" value="1"/>
</dbReference>
<evidence type="ECO:0000256" key="3">
    <source>
        <dbReference type="ARBA" id="ARBA00023163"/>
    </source>
</evidence>
<dbReference type="InterPro" id="IPR018062">
    <property type="entry name" value="HTH_AraC-typ_CS"/>
</dbReference>
<dbReference type="PANTHER" id="PTHR43280:SF28">
    <property type="entry name" value="HTH-TYPE TRANSCRIPTIONAL ACTIVATOR RHAS"/>
    <property type="match status" value="1"/>
</dbReference>
<protein>
    <submittedName>
        <fullName evidence="7">Response regulator</fullName>
    </submittedName>
</protein>
<gene>
    <name evidence="7" type="ORF">ACFSCX_10465</name>
</gene>
<dbReference type="SMART" id="SM00342">
    <property type="entry name" value="HTH_ARAC"/>
    <property type="match status" value="1"/>
</dbReference>
<dbReference type="PANTHER" id="PTHR43280">
    <property type="entry name" value="ARAC-FAMILY TRANSCRIPTIONAL REGULATOR"/>
    <property type="match status" value="1"/>
</dbReference>
<dbReference type="Pfam" id="PF12833">
    <property type="entry name" value="HTH_18"/>
    <property type="match status" value="1"/>
</dbReference>
<name>A0ABW4LQ53_9BACI</name>
<reference evidence="8" key="1">
    <citation type="journal article" date="2019" name="Int. J. Syst. Evol. Microbiol.">
        <title>The Global Catalogue of Microorganisms (GCM) 10K type strain sequencing project: providing services to taxonomists for standard genome sequencing and annotation.</title>
        <authorList>
            <consortium name="The Broad Institute Genomics Platform"/>
            <consortium name="The Broad Institute Genome Sequencing Center for Infectious Disease"/>
            <person name="Wu L."/>
            <person name="Ma J."/>
        </authorList>
    </citation>
    <scope>NUCLEOTIDE SEQUENCE [LARGE SCALE GENOMIC DNA]</scope>
    <source>
        <strain evidence="8">CCUG 49339</strain>
    </source>
</reference>
<accession>A0ABW4LQ53</accession>
<dbReference type="Pfam" id="PF00072">
    <property type="entry name" value="Response_reg"/>
    <property type="match status" value="1"/>
</dbReference>
<feature type="domain" description="HTH araC/xylS-type" evidence="5">
    <location>
        <begin position="131"/>
        <end position="229"/>
    </location>
</feature>
<dbReference type="PROSITE" id="PS01124">
    <property type="entry name" value="HTH_ARAC_FAMILY_2"/>
    <property type="match status" value="1"/>
</dbReference>
<dbReference type="Gene3D" id="3.40.50.2300">
    <property type="match status" value="1"/>
</dbReference>
<comment type="caution">
    <text evidence="7">The sequence shown here is derived from an EMBL/GenBank/DDBJ whole genome shotgun (WGS) entry which is preliminary data.</text>
</comment>
<evidence type="ECO:0000259" key="5">
    <source>
        <dbReference type="PROSITE" id="PS01124"/>
    </source>
</evidence>
<dbReference type="InterPro" id="IPR020449">
    <property type="entry name" value="Tscrpt_reg_AraC-type_HTH"/>
</dbReference>
<keyword evidence="8" id="KW-1185">Reference proteome</keyword>
<dbReference type="RefSeq" id="WP_377928177.1">
    <property type="nucleotide sequence ID" value="NZ_JBHUEM010000014.1"/>
</dbReference>
<dbReference type="PRINTS" id="PR00032">
    <property type="entry name" value="HTHARAC"/>
</dbReference>
<keyword evidence="2" id="KW-0238">DNA-binding</keyword>
<dbReference type="Gene3D" id="1.10.10.60">
    <property type="entry name" value="Homeodomain-like"/>
    <property type="match status" value="2"/>
</dbReference>
<feature type="modified residue" description="4-aspartylphosphate" evidence="4">
    <location>
        <position position="53"/>
    </location>
</feature>
<evidence type="ECO:0000256" key="4">
    <source>
        <dbReference type="PROSITE-ProRule" id="PRU00169"/>
    </source>
</evidence>
<feature type="domain" description="Response regulatory" evidence="6">
    <location>
        <begin position="2"/>
        <end position="118"/>
    </location>
</feature>
<dbReference type="SUPFAM" id="SSF46689">
    <property type="entry name" value="Homeodomain-like"/>
    <property type="match status" value="2"/>
</dbReference>
<evidence type="ECO:0000259" key="6">
    <source>
        <dbReference type="PROSITE" id="PS50110"/>
    </source>
</evidence>
<evidence type="ECO:0000256" key="1">
    <source>
        <dbReference type="ARBA" id="ARBA00023015"/>
    </source>
</evidence>
<dbReference type="SMART" id="SM00448">
    <property type="entry name" value="REC"/>
    <property type="match status" value="1"/>
</dbReference>
<keyword evidence="1" id="KW-0805">Transcription regulation</keyword>
<keyword evidence="4" id="KW-0597">Phosphoprotein</keyword>
<dbReference type="SUPFAM" id="SSF52172">
    <property type="entry name" value="CheY-like"/>
    <property type="match status" value="1"/>
</dbReference>
<evidence type="ECO:0000313" key="8">
    <source>
        <dbReference type="Proteomes" id="UP001597214"/>
    </source>
</evidence>
<dbReference type="InterPro" id="IPR018060">
    <property type="entry name" value="HTH_AraC"/>
</dbReference>
<dbReference type="EMBL" id="JBHUEM010000014">
    <property type="protein sequence ID" value="MFD1736986.1"/>
    <property type="molecule type" value="Genomic_DNA"/>
</dbReference>
<evidence type="ECO:0000256" key="2">
    <source>
        <dbReference type="ARBA" id="ARBA00023125"/>
    </source>
</evidence>
<dbReference type="InterPro" id="IPR001789">
    <property type="entry name" value="Sig_transdc_resp-reg_receiver"/>
</dbReference>
<organism evidence="7 8">
    <name type="scientific">Bacillus salitolerans</name>
    <dbReference type="NCBI Taxonomy" id="1437434"/>
    <lineage>
        <taxon>Bacteria</taxon>
        <taxon>Bacillati</taxon>
        <taxon>Bacillota</taxon>
        <taxon>Bacilli</taxon>
        <taxon>Bacillales</taxon>
        <taxon>Bacillaceae</taxon>
        <taxon>Bacillus</taxon>
    </lineage>
</organism>
<proteinExistence type="predicted"/>
<dbReference type="Proteomes" id="UP001597214">
    <property type="component" value="Unassembled WGS sequence"/>
</dbReference>
<dbReference type="PROSITE" id="PS50110">
    <property type="entry name" value="RESPONSE_REGULATORY"/>
    <property type="match status" value="1"/>
</dbReference>
<dbReference type="InterPro" id="IPR009057">
    <property type="entry name" value="Homeodomain-like_sf"/>
</dbReference>